<dbReference type="Proteomes" id="UP000263642">
    <property type="component" value="Unassembled WGS sequence"/>
</dbReference>
<gene>
    <name evidence="2" type="ORF">DIT97_18200</name>
</gene>
<accession>A0A3D3R7W2</accession>
<dbReference type="InterPro" id="IPR014747">
    <property type="entry name" value="Bac_photo_RC_H_C"/>
</dbReference>
<dbReference type="Pfam" id="PF05239">
    <property type="entry name" value="PRC"/>
    <property type="match status" value="2"/>
</dbReference>
<dbReference type="Gene3D" id="3.90.50.10">
    <property type="entry name" value="Photosynthetic Reaction Center, subunit H, domain 2"/>
    <property type="match status" value="2"/>
</dbReference>
<proteinExistence type="predicted"/>
<sequence>MYAAGLFLLIWLPFIKVLTDGQASRFLSGRSHYLVNELTEPEINSENNLNSVFSSVKQRTFCMVYNEIPPDSKKFPRNGTRSAFRLQTEPGKETEMYRSTNELKGYKVLATDGDCGTVQDLLFDDDTNIMRYLVVDTGSWLTDRQVLVSPVAIEQPDLDSFELPTVLSKANIEAAPSVETDQPVSRQYESALTSFYNWPVYWGSSPTPILNRPAATVELKERVAAGNGDPHLRSANEVTGYEIQCMEDTLGHVEDIIVDTESWSLRYLVIDTRNWLPGKKVIIAFDWITHFTWDDRKAHVDLTRSQVENAPEYDPRLPVNRAYETQLYDFYGRPTYW</sequence>
<evidence type="ECO:0000259" key="1">
    <source>
        <dbReference type="Pfam" id="PF05239"/>
    </source>
</evidence>
<dbReference type="AlphaFoldDB" id="A0A3D3R7W2"/>
<organism evidence="2 3">
    <name type="scientific">Gimesia maris</name>
    <dbReference type="NCBI Taxonomy" id="122"/>
    <lineage>
        <taxon>Bacteria</taxon>
        <taxon>Pseudomonadati</taxon>
        <taxon>Planctomycetota</taxon>
        <taxon>Planctomycetia</taxon>
        <taxon>Planctomycetales</taxon>
        <taxon>Planctomycetaceae</taxon>
        <taxon>Gimesia</taxon>
    </lineage>
</organism>
<dbReference type="EMBL" id="DQAY01000110">
    <property type="protein sequence ID" value="HCO24859.1"/>
    <property type="molecule type" value="Genomic_DNA"/>
</dbReference>
<dbReference type="InterPro" id="IPR027275">
    <property type="entry name" value="PRC-brl_dom"/>
</dbReference>
<comment type="caution">
    <text evidence="2">The sequence shown here is derived from an EMBL/GenBank/DDBJ whole genome shotgun (WGS) entry which is preliminary data.</text>
</comment>
<name>A0A3D3R7W2_9PLAN</name>
<evidence type="ECO:0000313" key="3">
    <source>
        <dbReference type="Proteomes" id="UP000263642"/>
    </source>
</evidence>
<dbReference type="InterPro" id="IPR011033">
    <property type="entry name" value="PRC_barrel-like_sf"/>
</dbReference>
<feature type="domain" description="PRC-barrel" evidence="1">
    <location>
        <begin position="101"/>
        <end position="150"/>
    </location>
</feature>
<reference evidence="2 3" key="1">
    <citation type="journal article" date="2018" name="Nat. Biotechnol.">
        <title>A standardized bacterial taxonomy based on genome phylogeny substantially revises the tree of life.</title>
        <authorList>
            <person name="Parks D.H."/>
            <person name="Chuvochina M."/>
            <person name="Waite D.W."/>
            <person name="Rinke C."/>
            <person name="Skarshewski A."/>
            <person name="Chaumeil P.A."/>
            <person name="Hugenholtz P."/>
        </authorList>
    </citation>
    <scope>NUCLEOTIDE SEQUENCE [LARGE SCALE GENOMIC DNA]</scope>
    <source>
        <strain evidence="2">UBA9375</strain>
    </source>
</reference>
<dbReference type="GO" id="GO:0030077">
    <property type="term" value="C:plasma membrane light-harvesting complex"/>
    <property type="evidence" value="ECO:0007669"/>
    <property type="project" value="InterPro"/>
</dbReference>
<feature type="domain" description="PRC-barrel" evidence="1">
    <location>
        <begin position="235"/>
        <end position="303"/>
    </location>
</feature>
<evidence type="ECO:0000313" key="2">
    <source>
        <dbReference type="EMBL" id="HCO24859.1"/>
    </source>
</evidence>
<dbReference type="SUPFAM" id="SSF50346">
    <property type="entry name" value="PRC-barrel domain"/>
    <property type="match status" value="2"/>
</dbReference>
<dbReference type="GO" id="GO:0019684">
    <property type="term" value="P:photosynthesis, light reaction"/>
    <property type="evidence" value="ECO:0007669"/>
    <property type="project" value="InterPro"/>
</dbReference>
<protein>
    <recommendedName>
        <fullName evidence="1">PRC-barrel domain-containing protein</fullName>
    </recommendedName>
</protein>